<name>A0A7Y9UL41_9BURK</name>
<keyword evidence="2" id="KW-1133">Transmembrane helix</keyword>
<reference evidence="3 4" key="1">
    <citation type="submission" date="2020-07" db="EMBL/GenBank/DDBJ databases">
        <title>Genomic Encyclopedia of Archaeal and Bacterial Type Strains, Phase II (KMG-II): from individual species to whole genera.</title>
        <authorList>
            <person name="Goeker M."/>
        </authorList>
    </citation>
    <scope>NUCLEOTIDE SEQUENCE [LARGE SCALE GENOMIC DNA]</scope>
    <source>
        <strain evidence="3 4">DSM 21226</strain>
    </source>
</reference>
<dbReference type="AlphaFoldDB" id="A0A7Y9UL41"/>
<keyword evidence="2" id="KW-0812">Transmembrane</keyword>
<proteinExistence type="predicted"/>
<comment type="caution">
    <text evidence="3">The sequence shown here is derived from an EMBL/GenBank/DDBJ whole genome shotgun (WGS) entry which is preliminary data.</text>
</comment>
<evidence type="ECO:0000313" key="4">
    <source>
        <dbReference type="Proteomes" id="UP000518288"/>
    </source>
</evidence>
<dbReference type="Proteomes" id="UP000518288">
    <property type="component" value="Unassembled WGS sequence"/>
</dbReference>
<evidence type="ECO:0000256" key="1">
    <source>
        <dbReference type="SAM" id="MobiDB-lite"/>
    </source>
</evidence>
<dbReference type="EMBL" id="JACCFH010000001">
    <property type="protein sequence ID" value="NYG34365.1"/>
    <property type="molecule type" value="Genomic_DNA"/>
</dbReference>
<gene>
    <name evidence="3" type="ORF">BDD16_003351</name>
</gene>
<evidence type="ECO:0000256" key="2">
    <source>
        <dbReference type="SAM" id="Phobius"/>
    </source>
</evidence>
<accession>A0A7Y9UL41</accession>
<evidence type="ECO:0000313" key="3">
    <source>
        <dbReference type="EMBL" id="NYG34365.1"/>
    </source>
</evidence>
<protein>
    <submittedName>
        <fullName evidence="3">Tfp pilus assembly protein PilX</fullName>
    </submittedName>
</protein>
<sequence length="226" mass="24546">MDHLAMNVTPTSQHRNRQRGVSLLFAMITVVALSLAAVAMIRSVDTGTTILGNLSFKQDTLLAADEATRLAIQWLETQHKNAPESLNVTQRDQGYWAQLVPGLDPTSTSTSSSRVAIDWNNDSCRSQRGPTPAACLQTQAKSLANQITARFLIVRLCSEAGSSTVGTNQCPRPLNASSQVTSERGEINSQNPVRIGSTTMAEYYRIVVRAQGARNTVSTTETLVHF</sequence>
<keyword evidence="4" id="KW-1185">Reference proteome</keyword>
<feature type="region of interest" description="Disordered" evidence="1">
    <location>
        <begin position="167"/>
        <end position="186"/>
    </location>
</feature>
<feature type="transmembrane region" description="Helical" evidence="2">
    <location>
        <begin position="21"/>
        <end position="41"/>
    </location>
</feature>
<keyword evidence="2" id="KW-0472">Membrane</keyword>
<organism evidence="3 4">
    <name type="scientific">Sphaerotilus montanus</name>
    <dbReference type="NCBI Taxonomy" id="522889"/>
    <lineage>
        <taxon>Bacteria</taxon>
        <taxon>Pseudomonadati</taxon>
        <taxon>Pseudomonadota</taxon>
        <taxon>Betaproteobacteria</taxon>
        <taxon>Burkholderiales</taxon>
        <taxon>Sphaerotilaceae</taxon>
        <taxon>Sphaerotilus</taxon>
    </lineage>
</organism>